<dbReference type="GO" id="GO:0016020">
    <property type="term" value="C:membrane"/>
    <property type="evidence" value="ECO:0007669"/>
    <property type="project" value="TreeGrafter"/>
</dbReference>
<dbReference type="CDD" id="cd05233">
    <property type="entry name" value="SDR_c"/>
    <property type="match status" value="1"/>
</dbReference>
<keyword evidence="6" id="KW-1185">Reference proteome</keyword>
<evidence type="ECO:0000313" key="4">
    <source>
        <dbReference type="EMBL" id="TQL35707.1"/>
    </source>
</evidence>
<dbReference type="PRINTS" id="PR00081">
    <property type="entry name" value="GDHRDH"/>
</dbReference>
<dbReference type="GO" id="GO:0016491">
    <property type="term" value="F:oxidoreductase activity"/>
    <property type="evidence" value="ECO:0007669"/>
    <property type="project" value="UniProtKB-KW"/>
</dbReference>
<proteinExistence type="inferred from homology"/>
<keyword evidence="2" id="KW-0560">Oxidoreductase</keyword>
<dbReference type="InterPro" id="IPR002347">
    <property type="entry name" value="SDR_fam"/>
</dbReference>
<gene>
    <name evidence="4" type="ORF">FB564_0773</name>
    <name evidence="3" type="ORF">Sar04_03070</name>
</gene>
<dbReference type="Pfam" id="PF00106">
    <property type="entry name" value="adh_short"/>
    <property type="match status" value="1"/>
</dbReference>
<evidence type="ECO:0000313" key="3">
    <source>
        <dbReference type="EMBL" id="GIM81619.1"/>
    </source>
</evidence>
<dbReference type="EMBL" id="BOQM01000002">
    <property type="protein sequence ID" value="GIM81619.1"/>
    <property type="molecule type" value="Genomic_DNA"/>
</dbReference>
<organism evidence="4 5">
    <name type="scientific">Salinispora arenicola</name>
    <dbReference type="NCBI Taxonomy" id="168697"/>
    <lineage>
        <taxon>Bacteria</taxon>
        <taxon>Bacillati</taxon>
        <taxon>Actinomycetota</taxon>
        <taxon>Actinomycetes</taxon>
        <taxon>Micromonosporales</taxon>
        <taxon>Micromonosporaceae</taxon>
        <taxon>Salinispora</taxon>
    </lineage>
</organism>
<evidence type="ECO:0000313" key="6">
    <source>
        <dbReference type="Proteomes" id="UP000677457"/>
    </source>
</evidence>
<dbReference type="Proteomes" id="UP000677457">
    <property type="component" value="Unassembled WGS sequence"/>
</dbReference>
<dbReference type="PANTHER" id="PTHR44196">
    <property type="entry name" value="DEHYDROGENASE/REDUCTASE SDR FAMILY MEMBER 7B"/>
    <property type="match status" value="1"/>
</dbReference>
<evidence type="ECO:0000256" key="2">
    <source>
        <dbReference type="ARBA" id="ARBA00023002"/>
    </source>
</evidence>
<dbReference type="SUPFAM" id="SSF51735">
    <property type="entry name" value="NAD(P)-binding Rossmann-fold domains"/>
    <property type="match status" value="1"/>
</dbReference>
<comment type="caution">
    <text evidence="4">The sequence shown here is derived from an EMBL/GenBank/DDBJ whole genome shotgun (WGS) entry which is preliminary data.</text>
</comment>
<dbReference type="RefSeq" id="WP_018800143.1">
    <property type="nucleotide sequence ID" value="NZ_BOQM01000002.1"/>
</dbReference>
<dbReference type="EMBL" id="VFOL01000001">
    <property type="protein sequence ID" value="TQL35707.1"/>
    <property type="molecule type" value="Genomic_DNA"/>
</dbReference>
<name>A0A542XIS0_SALAC</name>
<dbReference type="InterPro" id="IPR036291">
    <property type="entry name" value="NAD(P)-bd_dom_sf"/>
</dbReference>
<dbReference type="AlphaFoldDB" id="A0A542XIS0"/>
<dbReference type="Gene3D" id="3.40.50.720">
    <property type="entry name" value="NAD(P)-binding Rossmann-like Domain"/>
    <property type="match status" value="1"/>
</dbReference>
<comment type="similarity">
    <text evidence="1">Belongs to the short-chain dehydrogenases/reductases (SDR) family.</text>
</comment>
<evidence type="ECO:0000313" key="5">
    <source>
        <dbReference type="Proteomes" id="UP000315983"/>
    </source>
</evidence>
<dbReference type="Proteomes" id="UP000315983">
    <property type="component" value="Unassembled WGS sequence"/>
</dbReference>
<protein>
    <submittedName>
        <fullName evidence="3">Oxidoreductase</fullName>
    </submittedName>
    <submittedName>
        <fullName evidence="4">Short-subunit dehydrogenase</fullName>
    </submittedName>
</protein>
<sequence length="246" mass="26128">MNLDGLRVAVTGAGRDSGRLLATAFADHGAHVFVSARNEAAAEHTAESIRQRGRGTGEAFACDLASPDSVRAFAAALADRTDHLDVLVNNGAGYLHGENVDDVEDNDIITTIGGTATGTVLLTKPVLALLRGSARPDIVNMISACGEVGQHRADAHPAFYAAKRAQAGFAEIMSHRLRVEGIRVISLFPPDFVQHGPRAAYGNLTAQSVMDCVLFAVSQPRDCFIREFRFEQVVGPRPGTPTAGLR</sequence>
<reference evidence="4 5" key="1">
    <citation type="submission" date="2019-06" db="EMBL/GenBank/DDBJ databases">
        <title>Sequencing the genomes of 1000 actinobacteria strains.</title>
        <authorList>
            <person name="Klenk H.-P."/>
        </authorList>
    </citation>
    <scope>NUCLEOTIDE SEQUENCE [LARGE SCALE GENOMIC DNA]</scope>
    <source>
        <strain evidence="4 5">DSM 44819</strain>
    </source>
</reference>
<evidence type="ECO:0000256" key="1">
    <source>
        <dbReference type="ARBA" id="ARBA00006484"/>
    </source>
</evidence>
<dbReference type="GeneID" id="93770110"/>
<reference evidence="3 6" key="2">
    <citation type="submission" date="2021-03" db="EMBL/GenBank/DDBJ databases">
        <title>Whole genome shotgun sequence of Salinispora arenicola NBRC 105043.</title>
        <authorList>
            <person name="Komaki H."/>
            <person name="Tamura T."/>
        </authorList>
    </citation>
    <scope>NUCLEOTIDE SEQUENCE [LARGE SCALE GENOMIC DNA]</scope>
    <source>
        <strain evidence="3 6">NBRC 105043</strain>
    </source>
</reference>
<accession>A0A542XIS0</accession>
<dbReference type="PANTHER" id="PTHR44196:SF1">
    <property type="entry name" value="DEHYDROGENASE_REDUCTASE SDR FAMILY MEMBER 7B"/>
    <property type="match status" value="1"/>
</dbReference>